<dbReference type="EMBL" id="KV454409">
    <property type="protein sequence ID" value="ODQ65888.1"/>
    <property type="molecule type" value="Genomic_DNA"/>
</dbReference>
<evidence type="ECO:0000256" key="6">
    <source>
        <dbReference type="ARBA" id="ARBA00023136"/>
    </source>
</evidence>
<dbReference type="InterPro" id="IPR044880">
    <property type="entry name" value="NCX_ion-bd_dom_sf"/>
</dbReference>
<evidence type="ECO:0000256" key="5">
    <source>
        <dbReference type="ARBA" id="ARBA00022989"/>
    </source>
</evidence>
<keyword evidence="6 8" id="KW-0472">Membrane</keyword>
<feature type="domain" description="Sodium/calcium exchanger membrane region" evidence="9">
    <location>
        <begin position="138"/>
        <end position="278"/>
    </location>
</feature>
<sequence length="944" mass="105219">MRYFSLGKWRLKRPEPSSALTNSLLFFTLIAVLSVILFSSQRLQGKKSLYSIASENSQAPLVLKNVLSINYTQQDFTACEHVNKIKHRKDKCQFVMEHCESEQVGYFNYLKSYYCSGTSGESSSTAFGRLIYLVWTIVWLITLFMTIGISASDFLCVNLNVLSSILGLSESLAGVTLLALGNGSPDLFSTYASMKIGSGSLAIGELFGAASFIIAIVTGSMAIVRPFSVSRKSFLRDIIFFTLAASFSLYILSDGKLKIWECIVMLILYFSYVLYVVWWYWMQTRRRQKLLTEARARDLYTEPGFEQVIEANDELLLMNPLLERGVDLDGLKNLTIDEENYNFPLLNQEETEASQAEGYEELTSIMHLRRPGETTTGNRSRFNSLSDINSPLSGSHKSTIRPSLFSALEFRSVLANLSSESSVLPPSTSSIPLYGNSRNSTRVDNSSGYLSVNEGLLRSVSHENVPYRTRLNSPSHEVNLDRPHSTVYLYHEDSESETSNPQQSPVVIPPSSLNELITPLPIKSFDKNLIFNDKKLDNITAKENTRVLPTLKIDTITPPSESTSQGTDIFSNTLQYDEYLSPANAYRVRSMSPNMGEPPNLIPIRSPSPCRSEVLPNRRFNTIWNRMIPKFEKSNKFQEFACTLIPTLSGFWSKVWYQKILSILASPAVLLLTISVPVVITNSLDNDDLNQVCLVDSDDEAFGTFTDETTYSNPVVAKSKPWSKEILLIQAVVAPLLVTFFTYFDDLHLCRFLFISLFFSLVFFYYVYNYIPPGFDPSKYRYLSVLGFLISIAWISTIANEVVGILKFFGIIFGVSDAILGLTIFAIGNSLGDLVANVTVASMGFPMMALSACFGGPLLNILVGIGVSALTVLMKDGGKTPFTDGGVYTIDFSPTLLISGMTLLGSLLILFVFVPINNWKMTREIGISTILLWAIATTGNVIFE</sequence>
<feature type="transmembrane region" description="Helical" evidence="8">
    <location>
        <begin position="806"/>
        <end position="827"/>
    </location>
</feature>
<dbReference type="Gene3D" id="1.20.1420.30">
    <property type="entry name" value="NCX, central ion-binding region"/>
    <property type="match status" value="2"/>
</dbReference>
<feature type="compositionally biased region" description="Polar residues" evidence="7">
    <location>
        <begin position="436"/>
        <end position="446"/>
    </location>
</feature>
<accession>A0A1E3PKM6</accession>
<keyword evidence="4 8" id="KW-0812">Transmembrane</keyword>
<dbReference type="GO" id="GO:0016020">
    <property type="term" value="C:membrane"/>
    <property type="evidence" value="ECO:0007669"/>
    <property type="project" value="UniProtKB-SubCell"/>
</dbReference>
<keyword evidence="5 8" id="KW-1133">Transmembrane helix</keyword>
<evidence type="ECO:0000256" key="4">
    <source>
        <dbReference type="ARBA" id="ARBA00022692"/>
    </source>
</evidence>
<feature type="transmembrane region" description="Helical" evidence="8">
    <location>
        <begin position="234"/>
        <end position="252"/>
    </location>
</feature>
<evidence type="ECO:0000313" key="11">
    <source>
        <dbReference type="Proteomes" id="UP000095009"/>
    </source>
</evidence>
<dbReference type="Pfam" id="PF01699">
    <property type="entry name" value="Na_Ca_ex"/>
    <property type="match status" value="2"/>
</dbReference>
<evidence type="ECO:0000256" key="2">
    <source>
        <dbReference type="ARBA" id="ARBA00008170"/>
    </source>
</evidence>
<dbReference type="AlphaFoldDB" id="A0A1E3PKM6"/>
<comment type="similarity">
    <text evidence="2">Belongs to the Ca(2+):cation antiporter (CaCA) (TC 2.A.19) family.</text>
</comment>
<proteinExistence type="inferred from homology"/>
<feature type="non-terminal residue" evidence="10">
    <location>
        <position position="944"/>
    </location>
</feature>
<feature type="transmembrane region" description="Helical" evidence="8">
    <location>
        <begin position="895"/>
        <end position="913"/>
    </location>
</feature>
<feature type="domain" description="Sodium/calcium exchanger membrane region" evidence="9">
    <location>
        <begin position="784"/>
        <end position="937"/>
    </location>
</feature>
<dbReference type="PANTHER" id="PTHR12266:SF0">
    <property type="entry name" value="MITOCHONDRIAL SODIUM_CALCIUM EXCHANGER PROTEIN"/>
    <property type="match status" value="1"/>
</dbReference>
<feature type="transmembrane region" description="Helical" evidence="8">
    <location>
        <begin position="161"/>
        <end position="181"/>
    </location>
</feature>
<organism evidence="10 11">
    <name type="scientific">Nadsonia fulvescens var. elongata DSM 6958</name>
    <dbReference type="NCBI Taxonomy" id="857566"/>
    <lineage>
        <taxon>Eukaryota</taxon>
        <taxon>Fungi</taxon>
        <taxon>Dikarya</taxon>
        <taxon>Ascomycota</taxon>
        <taxon>Saccharomycotina</taxon>
        <taxon>Dipodascomycetes</taxon>
        <taxon>Dipodascales</taxon>
        <taxon>Dipodascales incertae sedis</taxon>
        <taxon>Nadsonia</taxon>
    </lineage>
</organism>
<feature type="transmembrane region" description="Helical" evidence="8">
    <location>
        <begin position="660"/>
        <end position="680"/>
    </location>
</feature>
<reference evidence="10 11" key="1">
    <citation type="journal article" date="2016" name="Proc. Natl. Acad. Sci. U.S.A.">
        <title>Comparative genomics of biotechnologically important yeasts.</title>
        <authorList>
            <person name="Riley R."/>
            <person name="Haridas S."/>
            <person name="Wolfe K.H."/>
            <person name="Lopes M.R."/>
            <person name="Hittinger C.T."/>
            <person name="Goeker M."/>
            <person name="Salamov A.A."/>
            <person name="Wisecaver J.H."/>
            <person name="Long T.M."/>
            <person name="Calvey C.H."/>
            <person name="Aerts A.L."/>
            <person name="Barry K.W."/>
            <person name="Choi C."/>
            <person name="Clum A."/>
            <person name="Coughlan A.Y."/>
            <person name="Deshpande S."/>
            <person name="Douglass A.P."/>
            <person name="Hanson S.J."/>
            <person name="Klenk H.-P."/>
            <person name="LaButti K.M."/>
            <person name="Lapidus A."/>
            <person name="Lindquist E.A."/>
            <person name="Lipzen A.M."/>
            <person name="Meier-Kolthoff J.P."/>
            <person name="Ohm R.A."/>
            <person name="Otillar R.P."/>
            <person name="Pangilinan J.L."/>
            <person name="Peng Y."/>
            <person name="Rokas A."/>
            <person name="Rosa C.A."/>
            <person name="Scheuner C."/>
            <person name="Sibirny A.A."/>
            <person name="Slot J.C."/>
            <person name="Stielow J.B."/>
            <person name="Sun H."/>
            <person name="Kurtzman C.P."/>
            <person name="Blackwell M."/>
            <person name="Grigoriev I.V."/>
            <person name="Jeffries T.W."/>
        </authorList>
    </citation>
    <scope>NUCLEOTIDE SEQUENCE [LARGE SCALE GENOMIC DNA]</scope>
    <source>
        <strain evidence="10 11">DSM 6958</strain>
    </source>
</reference>
<feature type="transmembrane region" description="Helical" evidence="8">
    <location>
        <begin position="130"/>
        <end position="149"/>
    </location>
</feature>
<comment type="subcellular location">
    <subcellularLocation>
        <location evidence="1">Membrane</location>
        <topology evidence="1">Multi-pass membrane protein</topology>
    </subcellularLocation>
</comment>
<feature type="transmembrane region" description="Helical" evidence="8">
    <location>
        <begin position="201"/>
        <end position="222"/>
    </location>
</feature>
<feature type="transmembrane region" description="Helical" evidence="8">
    <location>
        <begin position="780"/>
        <end position="799"/>
    </location>
</feature>
<gene>
    <name evidence="10" type="ORF">NADFUDRAFT_82824</name>
</gene>
<name>A0A1E3PKM6_9ASCO</name>
<feature type="transmembrane region" description="Helical" evidence="8">
    <location>
        <begin position="726"/>
        <end position="744"/>
    </location>
</feature>
<keyword evidence="11" id="KW-1185">Reference proteome</keyword>
<dbReference type="STRING" id="857566.A0A1E3PKM6"/>
<dbReference type="GO" id="GO:0006874">
    <property type="term" value="P:intracellular calcium ion homeostasis"/>
    <property type="evidence" value="ECO:0007669"/>
    <property type="project" value="TreeGrafter"/>
</dbReference>
<feature type="transmembrane region" description="Helical" evidence="8">
    <location>
        <begin position="20"/>
        <end position="40"/>
    </location>
</feature>
<feature type="compositionally biased region" description="Low complexity" evidence="7">
    <location>
        <begin position="419"/>
        <end position="433"/>
    </location>
</feature>
<feature type="transmembrane region" description="Helical" evidence="8">
    <location>
        <begin position="925"/>
        <end position="943"/>
    </location>
</feature>
<protein>
    <recommendedName>
        <fullName evidence="9">Sodium/calcium exchanger membrane region domain-containing protein</fullName>
    </recommendedName>
</protein>
<dbReference type="Proteomes" id="UP000095009">
    <property type="component" value="Unassembled WGS sequence"/>
</dbReference>
<evidence type="ECO:0000256" key="3">
    <source>
        <dbReference type="ARBA" id="ARBA00022448"/>
    </source>
</evidence>
<evidence type="ECO:0000256" key="1">
    <source>
        <dbReference type="ARBA" id="ARBA00004141"/>
    </source>
</evidence>
<evidence type="ECO:0000313" key="10">
    <source>
        <dbReference type="EMBL" id="ODQ65888.1"/>
    </source>
</evidence>
<feature type="transmembrane region" description="Helical" evidence="8">
    <location>
        <begin position="847"/>
        <end position="874"/>
    </location>
</feature>
<evidence type="ECO:0000256" key="8">
    <source>
        <dbReference type="SAM" id="Phobius"/>
    </source>
</evidence>
<dbReference type="PANTHER" id="PTHR12266">
    <property type="entry name" value="NA+/CA2+ K+ INDEPENDENT EXCHANGER"/>
    <property type="match status" value="1"/>
</dbReference>
<feature type="region of interest" description="Disordered" evidence="7">
    <location>
        <begin position="419"/>
        <end position="446"/>
    </location>
</feature>
<dbReference type="GO" id="GO:0008324">
    <property type="term" value="F:monoatomic cation transmembrane transporter activity"/>
    <property type="evidence" value="ECO:0007669"/>
    <property type="project" value="TreeGrafter"/>
</dbReference>
<dbReference type="OrthoDB" id="407410at2759"/>
<feature type="transmembrane region" description="Helical" evidence="8">
    <location>
        <begin position="751"/>
        <end position="768"/>
    </location>
</feature>
<keyword evidence="3" id="KW-0813">Transport</keyword>
<evidence type="ECO:0000259" key="9">
    <source>
        <dbReference type="Pfam" id="PF01699"/>
    </source>
</evidence>
<evidence type="ECO:0000256" key="7">
    <source>
        <dbReference type="SAM" id="MobiDB-lite"/>
    </source>
</evidence>
<dbReference type="InterPro" id="IPR004837">
    <property type="entry name" value="NaCa_Exmemb"/>
</dbReference>
<feature type="transmembrane region" description="Helical" evidence="8">
    <location>
        <begin position="258"/>
        <end position="281"/>
    </location>
</feature>
<dbReference type="InterPro" id="IPR051359">
    <property type="entry name" value="CaCA_antiporter"/>
</dbReference>